<dbReference type="InterPro" id="IPR006674">
    <property type="entry name" value="HD_domain"/>
</dbReference>
<keyword evidence="3" id="KW-1185">Reference proteome</keyword>
<dbReference type="Pfam" id="PF01966">
    <property type="entry name" value="HD"/>
    <property type="match status" value="1"/>
</dbReference>
<dbReference type="InParanoid" id="Q2FRV0"/>
<dbReference type="KEGG" id="mhu:Mhun_2443"/>
<dbReference type="Proteomes" id="UP000001941">
    <property type="component" value="Chromosome"/>
</dbReference>
<sequence length="399" mass="45201">MKSIKDPVHGYIQVDSSFLPLLDTPQVQRLRYIRQLGFSFLVYPGAHHTRFEHSLGTMHLAHSLGTRLALPREDHAHITVAGLLHDIGHGPFSHAIEGLSEEILKKRHTDISDQLKTGILGERIYEAGLDPEIIYQLINGRSQCSGIIHGDLDVDRMDYLLRDAHYTGVPYGTVDAMRLIRAMRLCETGIVLDMSGVQAAESLLIARTLMRPAVYYHHVSRIAEKMFSLAVYEYIKDDPSLLRSLLMADDAACMQHLLHADNPSVSGLAQNLYERRLFKRALYVGKDDVREVHLITSESFLRERKLAEKIADEAGITPEQVMVDIPAFPRDIWMEVQVQDKHSLCRLEEVSPLVTTLNETRRSQWRLGVYAPKGLTDVVSDAARSVLNIKPFTRQERLL</sequence>
<dbReference type="GO" id="GO:0006203">
    <property type="term" value="P:dGTP catabolic process"/>
    <property type="evidence" value="ECO:0007669"/>
    <property type="project" value="TreeGrafter"/>
</dbReference>
<dbReference type="EMBL" id="CP000254">
    <property type="protein sequence ID" value="ABD42144.1"/>
    <property type="molecule type" value="Genomic_DNA"/>
</dbReference>
<dbReference type="STRING" id="323259.Mhun_2443"/>
<dbReference type="InterPro" id="IPR045509">
    <property type="entry name" value="HD_assoc_2"/>
</dbReference>
<feature type="domain" description="HD/PDEase" evidence="1">
    <location>
        <begin position="46"/>
        <end position="169"/>
    </location>
</feature>
<dbReference type="InterPro" id="IPR050135">
    <property type="entry name" value="dGTPase-like"/>
</dbReference>
<organism evidence="2 3">
    <name type="scientific">Methanospirillum hungatei JF-1 (strain ATCC 27890 / DSM 864 / NBRC 100397 / JF-1)</name>
    <dbReference type="NCBI Taxonomy" id="323259"/>
    <lineage>
        <taxon>Archaea</taxon>
        <taxon>Methanobacteriati</taxon>
        <taxon>Methanobacteriota</taxon>
        <taxon>Stenosarchaea group</taxon>
        <taxon>Methanomicrobia</taxon>
        <taxon>Methanomicrobiales</taxon>
        <taxon>Methanospirillaceae</taxon>
        <taxon>Methanospirillum</taxon>
    </lineage>
</organism>
<evidence type="ECO:0000313" key="3">
    <source>
        <dbReference type="Proteomes" id="UP000001941"/>
    </source>
</evidence>
<gene>
    <name evidence="2" type="ordered locus">Mhun_2443</name>
</gene>
<evidence type="ECO:0000259" key="1">
    <source>
        <dbReference type="SMART" id="SM00471"/>
    </source>
</evidence>
<dbReference type="HOGENOM" id="CLU_026821_3_1_2"/>
<dbReference type="GeneID" id="3922431"/>
<dbReference type="AlphaFoldDB" id="Q2FRV0"/>
<dbReference type="EnsemblBacteria" id="ABD42144">
    <property type="protein sequence ID" value="ABD42144"/>
    <property type="gene ID" value="Mhun_2443"/>
</dbReference>
<dbReference type="SUPFAM" id="SSF109604">
    <property type="entry name" value="HD-domain/PDEase-like"/>
    <property type="match status" value="1"/>
</dbReference>
<dbReference type="Gene3D" id="1.10.3210.10">
    <property type="entry name" value="Hypothetical protein af1432"/>
    <property type="match status" value="1"/>
</dbReference>
<name>Q2FRV0_METHJ</name>
<dbReference type="RefSeq" id="WP_011449402.1">
    <property type="nucleotide sequence ID" value="NC_007796.1"/>
</dbReference>
<dbReference type="FunCoup" id="Q2FRV0">
    <property type="interactions" value="93"/>
</dbReference>
<dbReference type="eggNOG" id="arCOG04430">
    <property type="taxonomic scope" value="Archaea"/>
</dbReference>
<dbReference type="CDD" id="cd00077">
    <property type="entry name" value="HDc"/>
    <property type="match status" value="1"/>
</dbReference>
<protein>
    <submittedName>
        <fullName evidence="2">Metal dependent phosphohydrolase</fullName>
    </submittedName>
</protein>
<proteinExistence type="predicted"/>
<accession>Q2FRV0</accession>
<dbReference type="GO" id="GO:0008832">
    <property type="term" value="F:dGTPase activity"/>
    <property type="evidence" value="ECO:0007669"/>
    <property type="project" value="TreeGrafter"/>
</dbReference>
<evidence type="ECO:0000313" key="2">
    <source>
        <dbReference type="EMBL" id="ABD42144.1"/>
    </source>
</evidence>
<dbReference type="PANTHER" id="PTHR11373:SF4">
    <property type="entry name" value="DEOXYNUCLEOSIDE TRIPHOSPHATE TRIPHOSPHOHYDROLASE SAMHD1"/>
    <property type="match status" value="1"/>
</dbReference>
<reference evidence="3" key="1">
    <citation type="journal article" date="2016" name="Stand. Genomic Sci.">
        <title>Complete genome sequence of Methanospirillum hungatei type strain JF1.</title>
        <authorList>
            <person name="Gunsalus R.P."/>
            <person name="Cook L.E."/>
            <person name="Crable B."/>
            <person name="Rohlin L."/>
            <person name="McDonald E."/>
            <person name="Mouttaki H."/>
            <person name="Sieber J.R."/>
            <person name="Poweleit N."/>
            <person name="Zhou H."/>
            <person name="Lapidus A.L."/>
            <person name="Daligault H.E."/>
            <person name="Land M."/>
            <person name="Gilna P."/>
            <person name="Ivanova N."/>
            <person name="Kyrpides N."/>
            <person name="Culley D.E."/>
            <person name="McInerney M.J."/>
        </authorList>
    </citation>
    <scope>NUCLEOTIDE SEQUENCE [LARGE SCALE GENOMIC DNA]</scope>
    <source>
        <strain evidence="3">ATCC 27890 / DSM 864 / NBRC 100397 / JF-1</strain>
    </source>
</reference>
<dbReference type="PANTHER" id="PTHR11373">
    <property type="entry name" value="DEOXYNUCLEOSIDE TRIPHOSPHATE TRIPHOSPHOHYDROLASE"/>
    <property type="match status" value="1"/>
</dbReference>
<dbReference type="Pfam" id="PF19276">
    <property type="entry name" value="HD_assoc_2"/>
    <property type="match status" value="1"/>
</dbReference>
<dbReference type="OrthoDB" id="8895at2157"/>
<dbReference type="SMART" id="SM00471">
    <property type="entry name" value="HDc"/>
    <property type="match status" value="1"/>
</dbReference>
<dbReference type="InterPro" id="IPR003607">
    <property type="entry name" value="HD/PDEase_dom"/>
</dbReference>